<evidence type="ECO:0000313" key="2">
    <source>
        <dbReference type="Proteomes" id="UP000054359"/>
    </source>
</evidence>
<dbReference type="AlphaFoldDB" id="A0A087U3K6"/>
<proteinExistence type="predicted"/>
<reference evidence="1 2" key="1">
    <citation type="submission" date="2013-11" db="EMBL/GenBank/DDBJ databases">
        <title>Genome sequencing of Stegodyphus mimosarum.</title>
        <authorList>
            <person name="Bechsgaard J."/>
        </authorList>
    </citation>
    <scope>NUCLEOTIDE SEQUENCE [LARGE SCALE GENOMIC DNA]</scope>
</reference>
<organism evidence="1 2">
    <name type="scientific">Stegodyphus mimosarum</name>
    <name type="common">African social velvet spider</name>
    <dbReference type="NCBI Taxonomy" id="407821"/>
    <lineage>
        <taxon>Eukaryota</taxon>
        <taxon>Metazoa</taxon>
        <taxon>Ecdysozoa</taxon>
        <taxon>Arthropoda</taxon>
        <taxon>Chelicerata</taxon>
        <taxon>Arachnida</taxon>
        <taxon>Araneae</taxon>
        <taxon>Araneomorphae</taxon>
        <taxon>Entelegynae</taxon>
        <taxon>Eresoidea</taxon>
        <taxon>Eresidae</taxon>
        <taxon>Stegodyphus</taxon>
    </lineage>
</organism>
<protein>
    <submittedName>
        <fullName evidence="1">Uncharacterized protein</fullName>
    </submittedName>
</protein>
<keyword evidence="2" id="KW-1185">Reference proteome</keyword>
<evidence type="ECO:0000313" key="1">
    <source>
        <dbReference type="EMBL" id="KFM71945.1"/>
    </source>
</evidence>
<name>A0A087U3K6_STEMI</name>
<feature type="non-terminal residue" evidence="1">
    <location>
        <position position="36"/>
    </location>
</feature>
<dbReference type="EMBL" id="KK118005">
    <property type="protein sequence ID" value="KFM71945.1"/>
    <property type="molecule type" value="Genomic_DNA"/>
</dbReference>
<sequence length="36" mass="4385">MVHVLDLRFVQAFCKRNVWVFNNNDKTQETSFREVL</sequence>
<dbReference type="Proteomes" id="UP000054359">
    <property type="component" value="Unassembled WGS sequence"/>
</dbReference>
<accession>A0A087U3K6</accession>
<gene>
    <name evidence="1" type="ORF">X975_10173</name>
</gene>